<keyword evidence="2" id="KW-1185">Reference proteome</keyword>
<dbReference type="EMBL" id="CP036278">
    <property type="protein sequence ID" value="QDU58598.1"/>
    <property type="molecule type" value="Genomic_DNA"/>
</dbReference>
<dbReference type="OrthoDB" id="370799at2"/>
<accession>A0A518AV57</accession>
<proteinExistence type="predicted"/>
<evidence type="ECO:0000313" key="1">
    <source>
        <dbReference type="EMBL" id="QDU58598.1"/>
    </source>
</evidence>
<sequence>MHDFQPEQYGPKFAELLSIDRCRPLDEGQADRAAWDALSAMSPKTTFEPAAVADRTMAQACLSGVWLLYDYLDDSHNISQGISGPTGSFWHGIMHRREGDFSNAKYWFRNVGYHPVYEPLARVAEQLADQFDAAGVLPAGNWDAMAFVDACQQAVRRNTHAEFCRAVQQAEWELLFDHCYQQAIQ</sequence>
<gene>
    <name evidence="1" type="ORF">Pan181_48370</name>
</gene>
<evidence type="ECO:0000313" key="2">
    <source>
        <dbReference type="Proteomes" id="UP000315750"/>
    </source>
</evidence>
<dbReference type="KEGG" id="amuc:Pan181_48370"/>
<organism evidence="1 2">
    <name type="scientific">Aeoliella mucimassa</name>
    <dbReference type="NCBI Taxonomy" id="2527972"/>
    <lineage>
        <taxon>Bacteria</taxon>
        <taxon>Pseudomonadati</taxon>
        <taxon>Planctomycetota</taxon>
        <taxon>Planctomycetia</taxon>
        <taxon>Pirellulales</taxon>
        <taxon>Lacipirellulaceae</taxon>
        <taxon>Aeoliella</taxon>
    </lineage>
</organism>
<dbReference type="AlphaFoldDB" id="A0A518AV57"/>
<protein>
    <submittedName>
        <fullName evidence="1">Uncharacterized protein</fullName>
    </submittedName>
</protein>
<dbReference type="Proteomes" id="UP000315750">
    <property type="component" value="Chromosome"/>
</dbReference>
<dbReference type="RefSeq" id="WP_145250802.1">
    <property type="nucleotide sequence ID" value="NZ_CP036278.1"/>
</dbReference>
<name>A0A518AV57_9BACT</name>
<reference evidence="1 2" key="1">
    <citation type="submission" date="2019-02" db="EMBL/GenBank/DDBJ databases">
        <title>Deep-cultivation of Planctomycetes and their phenomic and genomic characterization uncovers novel biology.</title>
        <authorList>
            <person name="Wiegand S."/>
            <person name="Jogler M."/>
            <person name="Boedeker C."/>
            <person name="Pinto D."/>
            <person name="Vollmers J."/>
            <person name="Rivas-Marin E."/>
            <person name="Kohn T."/>
            <person name="Peeters S.H."/>
            <person name="Heuer A."/>
            <person name="Rast P."/>
            <person name="Oberbeckmann S."/>
            <person name="Bunk B."/>
            <person name="Jeske O."/>
            <person name="Meyerdierks A."/>
            <person name="Storesund J.E."/>
            <person name="Kallscheuer N."/>
            <person name="Luecker S."/>
            <person name="Lage O.M."/>
            <person name="Pohl T."/>
            <person name="Merkel B.J."/>
            <person name="Hornburger P."/>
            <person name="Mueller R.-W."/>
            <person name="Bruemmer F."/>
            <person name="Labrenz M."/>
            <person name="Spormann A.M."/>
            <person name="Op den Camp H."/>
            <person name="Overmann J."/>
            <person name="Amann R."/>
            <person name="Jetten M.S.M."/>
            <person name="Mascher T."/>
            <person name="Medema M.H."/>
            <person name="Devos D.P."/>
            <person name="Kaster A.-K."/>
            <person name="Ovreas L."/>
            <person name="Rohde M."/>
            <person name="Galperin M.Y."/>
            <person name="Jogler C."/>
        </authorList>
    </citation>
    <scope>NUCLEOTIDE SEQUENCE [LARGE SCALE GENOMIC DNA]</scope>
    <source>
        <strain evidence="1 2">Pan181</strain>
    </source>
</reference>